<protein>
    <recommendedName>
        <fullName evidence="1">Trypsin-co-occurring domain-containing protein</fullName>
    </recommendedName>
</protein>
<dbReference type="RefSeq" id="WP_211472506.1">
    <property type="nucleotide sequence ID" value="NZ_JAGSXH010000234.1"/>
</dbReference>
<dbReference type="InterPro" id="IPR045794">
    <property type="entry name" value="Trypco1"/>
</dbReference>
<organism evidence="2 3">
    <name type="scientific">Actinocrinis puniceicyclus</name>
    <dbReference type="NCBI Taxonomy" id="977794"/>
    <lineage>
        <taxon>Bacteria</taxon>
        <taxon>Bacillati</taxon>
        <taxon>Actinomycetota</taxon>
        <taxon>Actinomycetes</taxon>
        <taxon>Catenulisporales</taxon>
        <taxon>Actinospicaceae</taxon>
        <taxon>Actinocrinis</taxon>
    </lineage>
</organism>
<gene>
    <name evidence="2" type="ORF">KGA66_28195</name>
</gene>
<sequence>MSKLVRFELDGGGTVLVEPAAEPGIARASIAGEAARNAAETFQAALSGVRAAAAATLREFTSLPHQPDEVTVEFGVRLDAQAGAIIARSTLEGHLQVTLLWKKTETAEQPEASG</sequence>
<comment type="caution">
    <text evidence="2">The sequence shown here is derived from an EMBL/GenBank/DDBJ whole genome shotgun (WGS) entry which is preliminary data.</text>
</comment>
<keyword evidence="3" id="KW-1185">Reference proteome</keyword>
<dbReference type="EMBL" id="JAGSXH010000234">
    <property type="protein sequence ID" value="MBS2966948.1"/>
    <property type="molecule type" value="Genomic_DNA"/>
</dbReference>
<evidence type="ECO:0000313" key="3">
    <source>
        <dbReference type="Proteomes" id="UP000677913"/>
    </source>
</evidence>
<reference evidence="2" key="1">
    <citation type="submission" date="2021-04" db="EMBL/GenBank/DDBJ databases">
        <title>Genome based classification of Actinospica acidithermotolerans sp. nov., an actinobacterium isolated from an Indonesian hot spring.</title>
        <authorList>
            <person name="Kusuma A.B."/>
            <person name="Putra K.E."/>
            <person name="Nafisah S."/>
            <person name="Loh J."/>
            <person name="Nouioui I."/>
            <person name="Goodfellow M."/>
        </authorList>
    </citation>
    <scope>NUCLEOTIDE SEQUENCE</scope>
    <source>
        <strain evidence="2">DSM 45618</strain>
    </source>
</reference>
<dbReference type="Pfam" id="PF19493">
    <property type="entry name" value="Trypco1"/>
    <property type="match status" value="1"/>
</dbReference>
<name>A0A8J7WSS8_9ACTN</name>
<evidence type="ECO:0000259" key="1">
    <source>
        <dbReference type="Pfam" id="PF19493"/>
    </source>
</evidence>
<dbReference type="Proteomes" id="UP000677913">
    <property type="component" value="Unassembled WGS sequence"/>
</dbReference>
<proteinExistence type="predicted"/>
<feature type="domain" description="Trypsin-co-occurring" evidence="1">
    <location>
        <begin position="7"/>
        <end position="103"/>
    </location>
</feature>
<evidence type="ECO:0000313" key="2">
    <source>
        <dbReference type="EMBL" id="MBS2966948.1"/>
    </source>
</evidence>
<dbReference type="AlphaFoldDB" id="A0A8J7WSS8"/>
<dbReference type="NCBIfam" id="NF041216">
    <property type="entry name" value="CU044_2847_fam"/>
    <property type="match status" value="1"/>
</dbReference>
<accession>A0A8J7WSS8</accession>